<reference evidence="2" key="1">
    <citation type="submission" date="2018-03" db="EMBL/GenBank/DDBJ databases">
        <title>The relapsing fever spirochete Borrelia turicatae persists in the highly oxidative environment of its soft-bodied tick vector.</title>
        <authorList>
            <person name="Bourret T.J."/>
            <person name="Boyle W.K."/>
            <person name="Valenzuela J.G."/>
            <person name="Oliveira F."/>
            <person name="Lopez J.E."/>
        </authorList>
    </citation>
    <scope>NUCLEOTIDE SEQUENCE</scope>
    <source>
        <strain evidence="2">Kansas strain/isolate</strain>
        <tissue evidence="2">Salivary glands</tissue>
    </source>
</reference>
<dbReference type="AlphaFoldDB" id="A0A2R5LHY4"/>
<keyword evidence="1" id="KW-1133">Transmembrane helix</keyword>
<dbReference type="PANTHER" id="PTHR13041">
    <property type="entry name" value="JTB PROTEIN-RELATED"/>
    <property type="match status" value="1"/>
</dbReference>
<dbReference type="PANTHER" id="PTHR13041:SF3">
    <property type="entry name" value="PROTEIN JTB"/>
    <property type="match status" value="1"/>
</dbReference>
<proteinExistence type="predicted"/>
<protein>
    <submittedName>
        <fullName evidence="2">Putative conserved plasma membrane protein</fullName>
    </submittedName>
</protein>
<dbReference type="GO" id="GO:0005813">
    <property type="term" value="C:centrosome"/>
    <property type="evidence" value="ECO:0007669"/>
    <property type="project" value="TreeGrafter"/>
</dbReference>
<dbReference type="CTD" id="38235"/>
<dbReference type="EMBL" id="GGLE01004973">
    <property type="protein sequence ID" value="MBY09099.1"/>
    <property type="molecule type" value="Transcribed_RNA"/>
</dbReference>
<dbReference type="GO" id="GO:0030496">
    <property type="term" value="C:midbody"/>
    <property type="evidence" value="ECO:0007669"/>
    <property type="project" value="TreeGrafter"/>
</dbReference>
<feature type="transmembrane region" description="Helical" evidence="1">
    <location>
        <begin position="12"/>
        <end position="31"/>
    </location>
</feature>
<dbReference type="GO" id="GO:0005737">
    <property type="term" value="C:cytoplasm"/>
    <property type="evidence" value="ECO:0007669"/>
    <property type="project" value="TreeGrafter"/>
</dbReference>
<dbReference type="GO" id="GO:0000281">
    <property type="term" value="P:mitotic cytokinesis"/>
    <property type="evidence" value="ECO:0007669"/>
    <property type="project" value="TreeGrafter"/>
</dbReference>
<name>A0A2R5LHY4_9ACAR</name>
<dbReference type="Gene3D" id="3.30.720.220">
    <property type="match status" value="1"/>
</dbReference>
<accession>A0A2R5LHY4</accession>
<dbReference type="GO" id="GO:0016020">
    <property type="term" value="C:membrane"/>
    <property type="evidence" value="ECO:0007669"/>
    <property type="project" value="InterPro"/>
</dbReference>
<evidence type="ECO:0000256" key="1">
    <source>
        <dbReference type="SAM" id="Phobius"/>
    </source>
</evidence>
<feature type="transmembrane region" description="Helical" evidence="1">
    <location>
        <begin position="104"/>
        <end position="124"/>
    </location>
</feature>
<dbReference type="KEGG" id="oti:135388969"/>
<dbReference type="RefSeq" id="XP_064474931.1">
    <property type="nucleotide sequence ID" value="XM_064618861.1"/>
</dbReference>
<evidence type="ECO:0000313" key="2">
    <source>
        <dbReference type="EMBL" id="MBY09099.1"/>
    </source>
</evidence>
<dbReference type="GeneID" id="135388969"/>
<sequence length="145" mass="16530">MIEVCTLKRIIFLTVFAVGACLIILTLDGILEHDNDRSKQNSSEGCWEREIFEVKEACSPCTEFERASKHIPVCVQSKYKELVSCTISGDVYRRCDNNDEAHKFWIFEASMIVLGAISASTVILRQRHLDRKMFDKIQQQVSVGV</sequence>
<keyword evidence="1" id="KW-0472">Membrane</keyword>
<dbReference type="Pfam" id="PF05439">
    <property type="entry name" value="JTB"/>
    <property type="match status" value="1"/>
</dbReference>
<dbReference type="InterPro" id="IPR008657">
    <property type="entry name" value="JTB"/>
</dbReference>
<keyword evidence="1" id="KW-0812">Transmembrane</keyword>
<dbReference type="GO" id="GO:0005819">
    <property type="term" value="C:spindle"/>
    <property type="evidence" value="ECO:0007669"/>
    <property type="project" value="TreeGrafter"/>
</dbReference>
<organism evidence="2">
    <name type="scientific">Ornithodoros turicata</name>
    <dbReference type="NCBI Taxonomy" id="34597"/>
    <lineage>
        <taxon>Eukaryota</taxon>
        <taxon>Metazoa</taxon>
        <taxon>Ecdysozoa</taxon>
        <taxon>Arthropoda</taxon>
        <taxon>Chelicerata</taxon>
        <taxon>Arachnida</taxon>
        <taxon>Acari</taxon>
        <taxon>Parasitiformes</taxon>
        <taxon>Ixodida</taxon>
        <taxon>Ixodoidea</taxon>
        <taxon>Argasidae</taxon>
        <taxon>Ornithodorinae</taxon>
        <taxon>Ornithodoros</taxon>
    </lineage>
</organism>